<gene>
    <name evidence="4" type="ORF">E1293_41690</name>
</gene>
<dbReference type="PANTHER" id="PTHR33392:SF6">
    <property type="entry name" value="POLYISOPRENYL-TEICHOIC ACID--PEPTIDOGLYCAN TEICHOIC ACID TRANSFERASE TAGU"/>
    <property type="match status" value="1"/>
</dbReference>
<dbReference type="OrthoDB" id="3759589at2"/>
<feature type="transmembrane region" description="Helical" evidence="2">
    <location>
        <begin position="46"/>
        <end position="67"/>
    </location>
</feature>
<dbReference type="RefSeq" id="WP_132204810.1">
    <property type="nucleotide sequence ID" value="NZ_SMKY01000369.1"/>
</dbReference>
<dbReference type="AlphaFoldDB" id="A0A4R4ZYD1"/>
<accession>A0A4R4ZYD1</accession>
<dbReference type="InterPro" id="IPR050922">
    <property type="entry name" value="LytR/CpsA/Psr_CW_biosynth"/>
</dbReference>
<comment type="similarity">
    <text evidence="1">Belongs to the LytR/CpsA/Psr (LCP) family.</text>
</comment>
<keyword evidence="2" id="KW-1133">Transmembrane helix</keyword>
<dbReference type="PANTHER" id="PTHR33392">
    <property type="entry name" value="POLYISOPRENYL-TEICHOIC ACID--PEPTIDOGLYCAN TEICHOIC ACID TRANSFERASE TAGU"/>
    <property type="match status" value="1"/>
</dbReference>
<name>A0A4R4ZYD1_9ACTN</name>
<evidence type="ECO:0000256" key="1">
    <source>
        <dbReference type="ARBA" id="ARBA00006068"/>
    </source>
</evidence>
<dbReference type="Gene3D" id="3.40.630.190">
    <property type="entry name" value="LCP protein"/>
    <property type="match status" value="1"/>
</dbReference>
<evidence type="ECO:0000313" key="5">
    <source>
        <dbReference type="Proteomes" id="UP000295578"/>
    </source>
</evidence>
<dbReference type="Proteomes" id="UP000295578">
    <property type="component" value="Unassembled WGS sequence"/>
</dbReference>
<evidence type="ECO:0000256" key="2">
    <source>
        <dbReference type="SAM" id="Phobius"/>
    </source>
</evidence>
<keyword evidence="5" id="KW-1185">Reference proteome</keyword>
<dbReference type="InterPro" id="IPR004474">
    <property type="entry name" value="LytR_CpsA_psr"/>
</dbReference>
<proteinExistence type="inferred from homology"/>
<keyword evidence="2" id="KW-0812">Transmembrane</keyword>
<dbReference type="EMBL" id="SMKY01000369">
    <property type="protein sequence ID" value="TDD64271.1"/>
    <property type="molecule type" value="Genomic_DNA"/>
</dbReference>
<evidence type="ECO:0000259" key="3">
    <source>
        <dbReference type="Pfam" id="PF03816"/>
    </source>
</evidence>
<comment type="caution">
    <text evidence="4">The sequence shown here is derived from an EMBL/GenBank/DDBJ whole genome shotgun (WGS) entry which is preliminary data.</text>
</comment>
<sequence>MTVDELDLLRDLGRGLEHEPPPSLVRQRNRLLDAGRARRRRGPGRWTLLGVVAMVTAAAILVPAALLHGRDAKPVAAKSTAPAAGKALNVLVIGSDARGSDAARSDTLMLVHVPADRKRPHVVSLPRDLLVRIPACGRAASVDGMINSAFTAGGASCTLATVRQLSGVRVDQTVVIDFGGFRTMVDALGGVEVTLPKSVSDQKSGLDLSAGRHWVDGRQALAYARVRHGLGDGSDLDRIKRQHRLLGSLARQARKQMTNDPVAFARFLAVAAGSVKTVPRLDAGALKTLVRGFEDGDSVAFDTVPVRPAPSDPSRVVLDEPAAKRMFASFRSS</sequence>
<reference evidence="4 5" key="1">
    <citation type="submission" date="2019-03" db="EMBL/GenBank/DDBJ databases">
        <title>Draft genome sequences of novel Actinobacteria.</title>
        <authorList>
            <person name="Sahin N."/>
            <person name="Ay H."/>
            <person name="Saygin H."/>
        </authorList>
    </citation>
    <scope>NUCLEOTIDE SEQUENCE [LARGE SCALE GENOMIC DNA]</scope>
    <source>
        <strain evidence="4 5">DSM 45941</strain>
    </source>
</reference>
<protein>
    <submittedName>
        <fullName evidence="4">LytR family transcriptional regulator</fullName>
    </submittedName>
</protein>
<keyword evidence="2" id="KW-0472">Membrane</keyword>
<evidence type="ECO:0000313" key="4">
    <source>
        <dbReference type="EMBL" id="TDD64271.1"/>
    </source>
</evidence>
<feature type="domain" description="Cell envelope-related transcriptional attenuator" evidence="3">
    <location>
        <begin position="104"/>
        <end position="254"/>
    </location>
</feature>
<dbReference type="NCBIfam" id="TIGR00350">
    <property type="entry name" value="lytR_cpsA_psr"/>
    <property type="match status" value="1"/>
</dbReference>
<organism evidence="4 5">
    <name type="scientific">Actinomadura darangshiensis</name>
    <dbReference type="NCBI Taxonomy" id="705336"/>
    <lineage>
        <taxon>Bacteria</taxon>
        <taxon>Bacillati</taxon>
        <taxon>Actinomycetota</taxon>
        <taxon>Actinomycetes</taxon>
        <taxon>Streptosporangiales</taxon>
        <taxon>Thermomonosporaceae</taxon>
        <taxon>Actinomadura</taxon>
    </lineage>
</organism>
<dbReference type="Pfam" id="PF03816">
    <property type="entry name" value="LytR_cpsA_psr"/>
    <property type="match status" value="1"/>
</dbReference>